<dbReference type="InterPro" id="IPR010427">
    <property type="entry name" value="DUF1023"/>
</dbReference>
<feature type="domain" description="DUF1023" evidence="1">
    <location>
        <begin position="180"/>
        <end position="344"/>
    </location>
</feature>
<dbReference type="AlphaFoldDB" id="A0AA37UFI3"/>
<dbReference type="EMBL" id="BSUL01000001">
    <property type="protein sequence ID" value="GMA29364.1"/>
    <property type="molecule type" value="Genomic_DNA"/>
</dbReference>
<name>A0AA37UFI3_9MICO</name>
<evidence type="ECO:0000313" key="3">
    <source>
        <dbReference type="Proteomes" id="UP001157160"/>
    </source>
</evidence>
<accession>A0AA37UFI3</accession>
<dbReference type="InterPro" id="IPR029058">
    <property type="entry name" value="AB_hydrolase_fold"/>
</dbReference>
<gene>
    <name evidence="2" type="ORF">GCM10025874_26170</name>
</gene>
<dbReference type="Proteomes" id="UP001157160">
    <property type="component" value="Unassembled WGS sequence"/>
</dbReference>
<sequence length="416" mass="42089">MTAIAVAVADRRAPSRLVLMLLVVALVAGLAGLLPERFAGAAGVVGSVVAELGRQMAAVRPPTPARLPASAAPEELIRALDAGAAPVAAEAAAYWAGLAEEERAVLLERIPGAIGRLEGIGYGARDAGNRAALAGVLAGPSAGTATMTTAKAVTEVLDDVEARGLTAQLVSFDDSEALDARAAIAIGDLDTADSIAFLVPGMDYTVGRDLDTLTEAALNLYDAQTDRLLARGSTASHAVVSWLGYRTPAAAPSIEVLLEDRAVAGGALLAAALEGVRAVRGDAAELAVVAHSYGTRVATYALSDGATADALVLIASPGVAEEVRSVAQLDVPADRVWAATAQEDGPARLGLGLGALFGGNADPVAAAFGAQVFGQSFGADYDHGLLEVELTDGVRVGYLDQATESLREIAELALAA</sequence>
<dbReference type="SUPFAM" id="SSF53474">
    <property type="entry name" value="alpha/beta-Hydrolases"/>
    <property type="match status" value="1"/>
</dbReference>
<reference evidence="2 3" key="1">
    <citation type="journal article" date="2014" name="Int. J. Syst. Evol. Microbiol.">
        <title>Complete genome sequence of Corynebacterium casei LMG S-19264T (=DSM 44701T), isolated from a smear-ripened cheese.</title>
        <authorList>
            <consortium name="US DOE Joint Genome Institute (JGI-PGF)"/>
            <person name="Walter F."/>
            <person name="Albersmeier A."/>
            <person name="Kalinowski J."/>
            <person name="Ruckert C."/>
        </authorList>
    </citation>
    <scope>NUCLEOTIDE SEQUENCE [LARGE SCALE GENOMIC DNA]</scope>
    <source>
        <strain evidence="2 3">NBRC 112289</strain>
    </source>
</reference>
<evidence type="ECO:0000313" key="2">
    <source>
        <dbReference type="EMBL" id="GMA29364.1"/>
    </source>
</evidence>
<dbReference type="Pfam" id="PF06259">
    <property type="entry name" value="Abhydrolase_8"/>
    <property type="match status" value="1"/>
</dbReference>
<proteinExistence type="predicted"/>
<dbReference type="RefSeq" id="WP_284233394.1">
    <property type="nucleotide sequence ID" value="NZ_BSUL01000001.1"/>
</dbReference>
<protein>
    <recommendedName>
        <fullName evidence="1">DUF1023 domain-containing protein</fullName>
    </recommendedName>
</protein>
<keyword evidence="3" id="KW-1185">Reference proteome</keyword>
<organism evidence="2 3">
    <name type="scientific">Arenivirga flava</name>
    <dbReference type="NCBI Taxonomy" id="1930060"/>
    <lineage>
        <taxon>Bacteria</taxon>
        <taxon>Bacillati</taxon>
        <taxon>Actinomycetota</taxon>
        <taxon>Actinomycetes</taxon>
        <taxon>Micrococcales</taxon>
        <taxon>Microbacteriaceae</taxon>
        <taxon>Arenivirga</taxon>
    </lineage>
</organism>
<comment type="caution">
    <text evidence="2">The sequence shown here is derived from an EMBL/GenBank/DDBJ whole genome shotgun (WGS) entry which is preliminary data.</text>
</comment>
<dbReference type="Gene3D" id="3.40.50.1820">
    <property type="entry name" value="alpha/beta hydrolase"/>
    <property type="match status" value="1"/>
</dbReference>
<evidence type="ECO:0000259" key="1">
    <source>
        <dbReference type="Pfam" id="PF06259"/>
    </source>
</evidence>